<protein>
    <submittedName>
        <fullName evidence="2">Uncharacterized protein</fullName>
    </submittedName>
</protein>
<dbReference type="Proteomes" id="UP000238701">
    <property type="component" value="Unassembled WGS sequence"/>
</dbReference>
<accession>A0A2U3JW22</accession>
<feature type="compositionally biased region" description="Basic residues" evidence="1">
    <location>
        <begin position="58"/>
        <end position="68"/>
    </location>
</feature>
<evidence type="ECO:0000313" key="3">
    <source>
        <dbReference type="Proteomes" id="UP000238701"/>
    </source>
</evidence>
<name>A0A2U3JW22_9BACT</name>
<proteinExistence type="predicted"/>
<reference evidence="3" key="1">
    <citation type="submission" date="2018-02" db="EMBL/GenBank/DDBJ databases">
        <authorList>
            <person name="Hausmann B."/>
        </authorList>
    </citation>
    <scope>NUCLEOTIDE SEQUENCE [LARGE SCALE GENOMIC DNA]</scope>
    <source>
        <strain evidence="3">Peat soil MAG SbA1</strain>
    </source>
</reference>
<dbReference type="EMBL" id="OMOD01000002">
    <property type="protein sequence ID" value="SPF31559.1"/>
    <property type="molecule type" value="Genomic_DNA"/>
</dbReference>
<dbReference type="AlphaFoldDB" id="A0A2U3JW22"/>
<evidence type="ECO:0000256" key="1">
    <source>
        <dbReference type="SAM" id="MobiDB-lite"/>
    </source>
</evidence>
<feature type="region of interest" description="Disordered" evidence="1">
    <location>
        <begin position="21"/>
        <end position="68"/>
    </location>
</feature>
<evidence type="ECO:0000313" key="2">
    <source>
        <dbReference type="EMBL" id="SPF31559.1"/>
    </source>
</evidence>
<gene>
    <name evidence="2" type="ORF">SBA1_100015</name>
</gene>
<sequence>MPVKSGTGAAELATDNWQLGTDFYGKTNSSSSGRHTSRAREKRQEENLQEEGAQARPAWHRARASLLQ</sequence>
<organism evidence="2 3">
    <name type="scientific">Candidatus Sulfotelmatobacter kueseliae</name>
    <dbReference type="NCBI Taxonomy" id="2042962"/>
    <lineage>
        <taxon>Bacteria</taxon>
        <taxon>Pseudomonadati</taxon>
        <taxon>Acidobacteriota</taxon>
        <taxon>Terriglobia</taxon>
        <taxon>Terriglobales</taxon>
        <taxon>Candidatus Korobacteraceae</taxon>
        <taxon>Candidatus Sulfotelmatobacter</taxon>
    </lineage>
</organism>